<dbReference type="EC" id="4.2.1.46" evidence="4 7"/>
<reference evidence="9 10" key="1">
    <citation type="journal article" date="2016" name="Nat. Commun.">
        <title>Thousands of microbial genomes shed light on interconnected biogeochemical processes in an aquifer system.</title>
        <authorList>
            <person name="Anantharaman K."/>
            <person name="Brown C.T."/>
            <person name="Hug L.A."/>
            <person name="Sharon I."/>
            <person name="Castelle C.J."/>
            <person name="Probst A.J."/>
            <person name="Thomas B.C."/>
            <person name="Singh A."/>
            <person name="Wilkins M.J."/>
            <person name="Karaoz U."/>
            <person name="Brodie E.L."/>
            <person name="Williams K.H."/>
            <person name="Hubbard S.S."/>
            <person name="Banfield J.F."/>
        </authorList>
    </citation>
    <scope>NUCLEOTIDE SEQUENCE [LARGE SCALE GENOMIC DNA]</scope>
</reference>
<protein>
    <recommendedName>
        <fullName evidence="4 7">dTDP-glucose 4,6-dehydratase</fullName>
        <ecNumber evidence="4 7">4.2.1.46</ecNumber>
    </recommendedName>
</protein>
<keyword evidence="5" id="KW-0520">NAD</keyword>
<dbReference type="AlphaFoldDB" id="A0A1F6F2X4"/>
<dbReference type="PANTHER" id="PTHR43000">
    <property type="entry name" value="DTDP-D-GLUCOSE 4,6-DEHYDRATASE-RELATED"/>
    <property type="match status" value="1"/>
</dbReference>
<gene>
    <name evidence="9" type="ORF">A3J11_00865</name>
</gene>
<dbReference type="InterPro" id="IPR036291">
    <property type="entry name" value="NAD(P)-bd_dom_sf"/>
</dbReference>
<evidence type="ECO:0000256" key="2">
    <source>
        <dbReference type="ARBA" id="ARBA00001911"/>
    </source>
</evidence>
<evidence type="ECO:0000256" key="6">
    <source>
        <dbReference type="ARBA" id="ARBA00023239"/>
    </source>
</evidence>
<dbReference type="CDD" id="cd05246">
    <property type="entry name" value="dTDP_GD_SDR_e"/>
    <property type="match status" value="1"/>
</dbReference>
<dbReference type="EMBL" id="MFMJ01000001">
    <property type="protein sequence ID" value="OGG80217.1"/>
    <property type="molecule type" value="Genomic_DNA"/>
</dbReference>
<dbReference type="NCBIfam" id="TIGR01181">
    <property type="entry name" value="dTDP_gluc_dehyt"/>
    <property type="match status" value="1"/>
</dbReference>
<organism evidence="9 10">
    <name type="scientific">Candidatus Kaiserbacteria bacterium RIFCSPLOWO2_02_FULL_55_12</name>
    <dbReference type="NCBI Taxonomy" id="1798522"/>
    <lineage>
        <taxon>Bacteria</taxon>
        <taxon>Candidatus Kaiseribacteriota</taxon>
    </lineage>
</organism>
<keyword evidence="6 7" id="KW-0456">Lyase</keyword>
<evidence type="ECO:0000256" key="1">
    <source>
        <dbReference type="ARBA" id="ARBA00001539"/>
    </source>
</evidence>
<comment type="similarity">
    <text evidence="3 7">Belongs to the NAD(P)-dependent epimerase/dehydratase family. dTDP-glucose dehydratase subfamily.</text>
</comment>
<dbReference type="Gene3D" id="3.90.25.10">
    <property type="entry name" value="UDP-galactose 4-epimerase, domain 1"/>
    <property type="match status" value="1"/>
</dbReference>
<evidence type="ECO:0000256" key="5">
    <source>
        <dbReference type="ARBA" id="ARBA00023027"/>
    </source>
</evidence>
<feature type="domain" description="NAD(P)-binding" evidence="8">
    <location>
        <begin position="11"/>
        <end position="310"/>
    </location>
</feature>
<dbReference type="GO" id="GO:0008460">
    <property type="term" value="F:dTDP-glucose 4,6-dehydratase activity"/>
    <property type="evidence" value="ECO:0007669"/>
    <property type="project" value="UniProtKB-EC"/>
</dbReference>
<comment type="catalytic activity">
    <reaction evidence="1 7">
        <text>dTDP-alpha-D-glucose = dTDP-4-dehydro-6-deoxy-alpha-D-glucose + H2O</text>
        <dbReference type="Rhea" id="RHEA:17221"/>
        <dbReference type="ChEBI" id="CHEBI:15377"/>
        <dbReference type="ChEBI" id="CHEBI:57477"/>
        <dbReference type="ChEBI" id="CHEBI:57649"/>
        <dbReference type="EC" id="4.2.1.46"/>
    </reaction>
</comment>
<dbReference type="InterPro" id="IPR016040">
    <property type="entry name" value="NAD(P)-bd_dom"/>
</dbReference>
<evidence type="ECO:0000313" key="10">
    <source>
        <dbReference type="Proteomes" id="UP000178919"/>
    </source>
</evidence>
<dbReference type="InterPro" id="IPR005888">
    <property type="entry name" value="dTDP_Gluc_deHydtase"/>
</dbReference>
<name>A0A1F6F2X4_9BACT</name>
<evidence type="ECO:0000256" key="7">
    <source>
        <dbReference type="RuleBase" id="RU004473"/>
    </source>
</evidence>
<evidence type="ECO:0000256" key="4">
    <source>
        <dbReference type="ARBA" id="ARBA00011990"/>
    </source>
</evidence>
<dbReference type="Gene3D" id="3.40.50.720">
    <property type="entry name" value="NAD(P)-binding Rossmann-like Domain"/>
    <property type="match status" value="1"/>
</dbReference>
<dbReference type="Pfam" id="PF16363">
    <property type="entry name" value="GDP_Man_Dehyd"/>
    <property type="match status" value="1"/>
</dbReference>
<dbReference type="Proteomes" id="UP000178919">
    <property type="component" value="Unassembled WGS sequence"/>
</dbReference>
<dbReference type="GO" id="GO:0009225">
    <property type="term" value="P:nucleotide-sugar metabolic process"/>
    <property type="evidence" value="ECO:0007669"/>
    <property type="project" value="InterPro"/>
</dbReference>
<comment type="cofactor">
    <cofactor evidence="2 7">
        <name>NAD(+)</name>
        <dbReference type="ChEBI" id="CHEBI:57540"/>
    </cofactor>
</comment>
<evidence type="ECO:0000256" key="3">
    <source>
        <dbReference type="ARBA" id="ARBA00008178"/>
    </source>
</evidence>
<accession>A0A1F6F2X4</accession>
<comment type="caution">
    <text evidence="9">The sequence shown here is derived from an EMBL/GenBank/DDBJ whole genome shotgun (WGS) entry which is preliminary data.</text>
</comment>
<evidence type="ECO:0000313" key="9">
    <source>
        <dbReference type="EMBL" id="OGG80217.1"/>
    </source>
</evidence>
<dbReference type="SUPFAM" id="SSF51735">
    <property type="entry name" value="NAD(P)-binding Rossmann-fold domains"/>
    <property type="match status" value="1"/>
</dbReference>
<proteinExistence type="inferred from homology"/>
<evidence type="ECO:0000259" key="8">
    <source>
        <dbReference type="Pfam" id="PF16363"/>
    </source>
</evidence>
<sequence length="340" mass="37575">MRSFSNTAVVVCGGAGFIGSNFIRYALSKVSTAKIVCVDALTYAGNKENLKGLPVKRFTFIKGDITDSVRMKRIFAAYKPSHVINFAAETHVDRSIHGGAEAFVRTNVLGTAVLLDVVRHTPSVKKFVHVSTDEVYGSLALGSKKKFTEQSPLAPNSPYAASKASADLVARAFFVTYGVPVVITRCSNNYGPYQHPEKFIPYSIARLMEGKSIAIYGDGKYVRDWIHVEDHCSALILALSKGVPGEVYNIGADNEVDNLTLAKRMLAYFKKDKSMITFVKDRPGHDRRYAIDASKTRRELGWKPRHTFRTSLPPTIAWYVENAGWVRRALARAGAANIHI</sequence>